<feature type="region of interest" description="Disordered" evidence="6">
    <location>
        <begin position="53"/>
        <end position="106"/>
    </location>
</feature>
<dbReference type="Pfam" id="PF00153">
    <property type="entry name" value="Mito_carr"/>
    <property type="match status" value="2"/>
</dbReference>
<evidence type="ECO:0000256" key="4">
    <source>
        <dbReference type="PROSITE-ProRule" id="PRU00282"/>
    </source>
</evidence>
<evidence type="ECO:0000256" key="6">
    <source>
        <dbReference type="SAM" id="MobiDB-lite"/>
    </source>
</evidence>
<dbReference type="Proteomes" id="UP000256970">
    <property type="component" value="Unassembled WGS sequence"/>
</dbReference>
<evidence type="ECO:0000256" key="2">
    <source>
        <dbReference type="ARBA" id="ARBA00022692"/>
    </source>
</evidence>
<dbReference type="AlphaFoldDB" id="A0A383WF37"/>
<keyword evidence="3 4" id="KW-0472">Membrane</keyword>
<protein>
    <recommendedName>
        <fullName evidence="9">Mitochondrial carrier protein</fullName>
    </recommendedName>
</protein>
<evidence type="ECO:0000256" key="5">
    <source>
        <dbReference type="RuleBase" id="RU000488"/>
    </source>
</evidence>
<comment type="similarity">
    <text evidence="5">Belongs to the mitochondrial carrier (TC 2.A.29) family.</text>
</comment>
<dbReference type="PROSITE" id="PS50920">
    <property type="entry name" value="SOLCAR"/>
    <property type="match status" value="1"/>
</dbReference>
<accession>A0A383WF37</accession>
<sequence length="415" mass="43746">MSAAGAVPASATAAVIPWSAGSQMLQLPAYTSYGSTPFFPVIYSVREPAAAQSAAGPSQHATTTSTVSPQPAASTSNSSSSSSSENEHGQHISSSSSSSGSKQRPWSEMWRSAGAHALGGGIPGSAAMVVQVLSLMWLRTTVNYQYRFGTSTSVALRTLYRDGGIVRFYQGVGPALLQGPLCRFGDTAANAGVLSLLNELDATRNLPVGLKTACASATAGAWRMLLLPLDATKTMMQVEGQAGLRHLYSKVRHDGPGVLYHGAAASVAATFVGHFPWFTTYNYLNQVLPHPDELKLRLLRSAFIGFCAGVASDVTSNSVRVVKTTRQTARRAMSYREVIQSIVTKDGVSGLFTRGLTTRIAANALQNICFTVLWQLGQDRLRQTAFLKNMEGGSSGSSSSSSSGDGKQLAARHSG</sequence>
<name>A0A383WF37_TETOB</name>
<dbReference type="Gene3D" id="1.50.40.10">
    <property type="entry name" value="Mitochondrial carrier domain"/>
    <property type="match status" value="1"/>
</dbReference>
<keyword evidence="8" id="KW-1185">Reference proteome</keyword>
<keyword evidence="2 4" id="KW-0812">Transmembrane</keyword>
<evidence type="ECO:0000256" key="3">
    <source>
        <dbReference type="ARBA" id="ARBA00023136"/>
    </source>
</evidence>
<evidence type="ECO:0000256" key="1">
    <source>
        <dbReference type="ARBA" id="ARBA00004141"/>
    </source>
</evidence>
<evidence type="ECO:0000313" key="7">
    <source>
        <dbReference type="EMBL" id="SZX75689.1"/>
    </source>
</evidence>
<comment type="subcellular location">
    <subcellularLocation>
        <location evidence="1">Membrane</location>
        <topology evidence="1">Multi-pass membrane protein</topology>
    </subcellularLocation>
</comment>
<feature type="compositionally biased region" description="Polar residues" evidence="6">
    <location>
        <begin position="62"/>
        <end position="73"/>
    </location>
</feature>
<dbReference type="STRING" id="3088.A0A383WF37"/>
<dbReference type="InterPro" id="IPR018108">
    <property type="entry name" value="MCP_transmembrane"/>
</dbReference>
<dbReference type="PANTHER" id="PTHR47567:SF1">
    <property type="entry name" value="NAD-DEPENDENT EPIMERASE_DEHYDRATASE DOMAIN-CONTAINING PROTEIN"/>
    <property type="match status" value="1"/>
</dbReference>
<evidence type="ECO:0008006" key="9">
    <source>
        <dbReference type="Google" id="ProtNLM"/>
    </source>
</evidence>
<feature type="compositionally biased region" description="Low complexity" evidence="6">
    <location>
        <begin position="74"/>
        <end position="84"/>
    </location>
</feature>
<proteinExistence type="inferred from homology"/>
<dbReference type="GO" id="GO:0016020">
    <property type="term" value="C:membrane"/>
    <property type="evidence" value="ECO:0007669"/>
    <property type="project" value="UniProtKB-SubCell"/>
</dbReference>
<dbReference type="PANTHER" id="PTHR47567">
    <property type="entry name" value="MITOCHONDRIAL SUBSTRATE/SOLUTE CARRIER"/>
    <property type="match status" value="1"/>
</dbReference>
<reference evidence="7 8" key="1">
    <citation type="submission" date="2016-10" db="EMBL/GenBank/DDBJ databases">
        <authorList>
            <person name="Cai Z."/>
        </authorList>
    </citation>
    <scope>NUCLEOTIDE SEQUENCE [LARGE SCALE GENOMIC DNA]</scope>
</reference>
<dbReference type="EMBL" id="FNXT01001239">
    <property type="protein sequence ID" value="SZX75689.1"/>
    <property type="molecule type" value="Genomic_DNA"/>
</dbReference>
<keyword evidence="5" id="KW-0813">Transport</keyword>
<dbReference type="SUPFAM" id="SSF103506">
    <property type="entry name" value="Mitochondrial carrier"/>
    <property type="match status" value="1"/>
</dbReference>
<dbReference type="InterPro" id="IPR023395">
    <property type="entry name" value="MCP_dom_sf"/>
</dbReference>
<organism evidence="7 8">
    <name type="scientific">Tetradesmus obliquus</name>
    <name type="common">Green alga</name>
    <name type="synonym">Acutodesmus obliquus</name>
    <dbReference type="NCBI Taxonomy" id="3088"/>
    <lineage>
        <taxon>Eukaryota</taxon>
        <taxon>Viridiplantae</taxon>
        <taxon>Chlorophyta</taxon>
        <taxon>core chlorophytes</taxon>
        <taxon>Chlorophyceae</taxon>
        <taxon>CS clade</taxon>
        <taxon>Sphaeropleales</taxon>
        <taxon>Scenedesmaceae</taxon>
        <taxon>Tetradesmus</taxon>
    </lineage>
</organism>
<gene>
    <name evidence="7" type="ORF">BQ4739_LOCUS15965</name>
</gene>
<evidence type="ECO:0000313" key="8">
    <source>
        <dbReference type="Proteomes" id="UP000256970"/>
    </source>
</evidence>
<feature type="region of interest" description="Disordered" evidence="6">
    <location>
        <begin position="392"/>
        <end position="415"/>
    </location>
</feature>
<feature type="repeat" description="Solcar" evidence="4">
    <location>
        <begin position="207"/>
        <end position="287"/>
    </location>
</feature>